<dbReference type="InterPro" id="IPR011004">
    <property type="entry name" value="Trimer_LpxA-like_sf"/>
</dbReference>
<evidence type="ECO:0000313" key="1">
    <source>
        <dbReference type="EMBL" id="EZP80236.1"/>
    </source>
</evidence>
<dbReference type="Gene3D" id="2.160.10.10">
    <property type="entry name" value="Hexapeptide repeat proteins"/>
    <property type="match status" value="1"/>
</dbReference>
<comment type="caution">
    <text evidence="1">The sequence shown here is derived from an EMBL/GenBank/DDBJ whole genome shotgun (WGS) entry which is preliminary data.</text>
</comment>
<evidence type="ECO:0000313" key="2">
    <source>
        <dbReference type="Proteomes" id="UP000024329"/>
    </source>
</evidence>
<accession>A0A031JR16</accession>
<protein>
    <submittedName>
        <fullName evidence="1">Maltose O-acetyltransferase</fullName>
    </submittedName>
</protein>
<dbReference type="GO" id="GO:0016740">
    <property type="term" value="F:transferase activity"/>
    <property type="evidence" value="ECO:0007669"/>
    <property type="project" value="UniProtKB-KW"/>
</dbReference>
<reference evidence="1 2" key="1">
    <citation type="submission" date="2014-03" db="EMBL/GenBank/DDBJ databases">
        <title>Whole genome sequence of Novosphingobium resinovorum KF1.</title>
        <authorList>
            <person name="Gan H.M."/>
            <person name="Gan H.Y."/>
            <person name="Chew T.H."/>
            <person name="Savka M.A."/>
        </authorList>
    </citation>
    <scope>NUCLEOTIDE SEQUENCE [LARGE SCALE GENOMIC DNA]</scope>
    <source>
        <strain evidence="1 2">KF1</strain>
    </source>
</reference>
<dbReference type="Proteomes" id="UP000024329">
    <property type="component" value="Unassembled WGS sequence"/>
</dbReference>
<dbReference type="EMBL" id="JFYZ01000018">
    <property type="protein sequence ID" value="EZP80236.1"/>
    <property type="molecule type" value="Genomic_DNA"/>
</dbReference>
<name>A0A031JR16_9SPHN</name>
<dbReference type="AlphaFoldDB" id="A0A031JR16"/>
<dbReference type="SUPFAM" id="SSF51161">
    <property type="entry name" value="Trimeric LpxA-like enzymes"/>
    <property type="match status" value="1"/>
</dbReference>
<organism evidence="1 2">
    <name type="scientific">Novosphingobium resinovorum</name>
    <dbReference type="NCBI Taxonomy" id="158500"/>
    <lineage>
        <taxon>Bacteria</taxon>
        <taxon>Pseudomonadati</taxon>
        <taxon>Pseudomonadota</taxon>
        <taxon>Alphaproteobacteria</taxon>
        <taxon>Sphingomonadales</taxon>
        <taxon>Sphingomonadaceae</taxon>
        <taxon>Novosphingobium</taxon>
    </lineage>
</organism>
<sequence length="223" mass="24271">MKVVRPVLQLAALLLPWRLRRQFLVKLLGWDIHPRASIGLAFLDVDMLVMGARSRIGHFTYARHVAKITLGTGAVIGRQNWISGFPVGSNVAFADCGRNPTLVVGDEAAITNGHRIDCTDGIHIGAFTTVAGWATQFVTHSIEVRSARQRCAPIVIGKYCFIGTRSILLKGAALPDYSVLGAGSTLAHAYAEPYGLYSGVPATRQKNLDSTYVYFTRQSGPCW</sequence>
<dbReference type="eggNOG" id="COG0110">
    <property type="taxonomic scope" value="Bacteria"/>
</dbReference>
<proteinExistence type="predicted"/>
<keyword evidence="1" id="KW-0808">Transferase</keyword>
<gene>
    <name evidence="1" type="ORF">BV97_03651</name>
</gene>